<dbReference type="InterPro" id="IPR017853">
    <property type="entry name" value="GH"/>
</dbReference>
<dbReference type="Gene3D" id="2.60.120.260">
    <property type="entry name" value="Galactose-binding domain-like"/>
    <property type="match status" value="1"/>
</dbReference>
<evidence type="ECO:0000256" key="5">
    <source>
        <dbReference type="ARBA" id="ARBA00023295"/>
    </source>
</evidence>
<dbReference type="GO" id="GO:0004565">
    <property type="term" value="F:beta-galactosidase activity"/>
    <property type="evidence" value="ECO:0007669"/>
    <property type="project" value="UniProtKB-EC"/>
</dbReference>
<evidence type="ECO:0000256" key="1">
    <source>
        <dbReference type="ARBA" id="ARBA00001412"/>
    </source>
</evidence>
<dbReference type="Gene3D" id="2.70.98.10">
    <property type="match status" value="1"/>
</dbReference>
<comment type="caution">
    <text evidence="9">The sequence shown here is derived from an EMBL/GenBank/DDBJ whole genome shotgun (WGS) entry which is preliminary data.</text>
</comment>
<reference evidence="9 10" key="1">
    <citation type="journal article" date="2013" name="Fungal Biol.">
        <title>Analysis of microsatellite markers in the genome of the plant pathogen Ceratocystis fimbriata.</title>
        <authorList>
            <person name="Simpson M.C."/>
            <person name="Wilken P.M."/>
            <person name="Coetzee M.P."/>
            <person name="Wingfield M.J."/>
            <person name="Wingfield B.D."/>
        </authorList>
    </citation>
    <scope>NUCLEOTIDE SEQUENCE [LARGE SCALE GENOMIC DNA]</scope>
    <source>
        <strain evidence="9 10">CBS 114723</strain>
    </source>
</reference>
<dbReference type="InterPro" id="IPR036156">
    <property type="entry name" value="Beta-gal/glucu_dom_sf"/>
</dbReference>
<name>A0A2C5XFY9_9PEZI</name>
<dbReference type="EMBL" id="APWK03000014">
    <property type="protein sequence ID" value="PHH55210.1"/>
    <property type="molecule type" value="Genomic_DNA"/>
</dbReference>
<proteinExistence type="inferred from homology"/>
<comment type="similarity">
    <text evidence="2 7">Belongs to the glycosyl hydrolase 2 family.</text>
</comment>
<dbReference type="GO" id="GO:0030246">
    <property type="term" value="F:carbohydrate binding"/>
    <property type="evidence" value="ECO:0007669"/>
    <property type="project" value="InterPro"/>
</dbReference>
<dbReference type="OrthoDB" id="408320at2759"/>
<dbReference type="InterPro" id="IPR013783">
    <property type="entry name" value="Ig-like_fold"/>
</dbReference>
<protein>
    <recommendedName>
        <fullName evidence="3">beta-galactosidase</fullName>
        <ecNumber evidence="3">3.2.1.23</ecNumber>
    </recommendedName>
    <alternativeName>
        <fullName evidence="6">Lactase</fullName>
    </alternativeName>
</protein>
<dbReference type="PANTHER" id="PTHR46323:SF2">
    <property type="entry name" value="BETA-GALACTOSIDASE"/>
    <property type="match status" value="1"/>
</dbReference>
<dbReference type="InterPro" id="IPR006101">
    <property type="entry name" value="Glyco_hydro_2"/>
</dbReference>
<dbReference type="InterPro" id="IPR014718">
    <property type="entry name" value="GH-type_carb-bd"/>
</dbReference>
<keyword evidence="5 7" id="KW-0326">Glycosidase</keyword>
<dbReference type="PRINTS" id="PR00132">
    <property type="entry name" value="GLHYDRLASE2"/>
</dbReference>
<gene>
    <name evidence="9" type="primary">lacZ</name>
    <name evidence="9" type="ORF">CFIMG_000014RA</name>
</gene>
<dbReference type="PROSITE" id="PS00719">
    <property type="entry name" value="GLYCOSYL_HYDROL_F2_1"/>
    <property type="match status" value="1"/>
</dbReference>
<dbReference type="InterPro" id="IPR032312">
    <property type="entry name" value="LacZ_4"/>
</dbReference>
<feature type="domain" description="Beta galactosidase small chain/" evidence="8">
    <location>
        <begin position="808"/>
        <end position="1095"/>
    </location>
</feature>
<dbReference type="SUPFAM" id="SSF74650">
    <property type="entry name" value="Galactose mutarotase-like"/>
    <property type="match status" value="1"/>
</dbReference>
<dbReference type="InterPro" id="IPR004199">
    <property type="entry name" value="B-gal_small/dom_5"/>
</dbReference>
<comment type="catalytic activity">
    <reaction evidence="1">
        <text>Hydrolysis of terminal non-reducing beta-D-galactose residues in beta-D-galactosides.</text>
        <dbReference type="EC" id="3.2.1.23"/>
    </reaction>
</comment>
<organism evidence="9 10">
    <name type="scientific">Ceratocystis fimbriata CBS 114723</name>
    <dbReference type="NCBI Taxonomy" id="1035309"/>
    <lineage>
        <taxon>Eukaryota</taxon>
        <taxon>Fungi</taxon>
        <taxon>Dikarya</taxon>
        <taxon>Ascomycota</taxon>
        <taxon>Pezizomycotina</taxon>
        <taxon>Sordariomycetes</taxon>
        <taxon>Hypocreomycetidae</taxon>
        <taxon>Microascales</taxon>
        <taxon>Ceratocystidaceae</taxon>
        <taxon>Ceratocystis</taxon>
    </lineage>
</organism>
<dbReference type="InterPro" id="IPR008979">
    <property type="entry name" value="Galactose-bd-like_sf"/>
</dbReference>
<dbReference type="EC" id="3.2.1.23" evidence="3"/>
<dbReference type="Pfam" id="PF02836">
    <property type="entry name" value="Glyco_hydro_2_C"/>
    <property type="match status" value="1"/>
</dbReference>
<dbReference type="InterPro" id="IPR050347">
    <property type="entry name" value="Bact_Beta-galactosidase"/>
</dbReference>
<evidence type="ECO:0000256" key="3">
    <source>
        <dbReference type="ARBA" id="ARBA00012756"/>
    </source>
</evidence>
<dbReference type="InterPro" id="IPR023230">
    <property type="entry name" value="Glyco_hydro_2_CS"/>
</dbReference>
<reference evidence="9 10" key="2">
    <citation type="journal article" date="2013" name="IMA Fungus">
        <title>IMA Genome-F 1: Ceratocystis fimbriata: Draft nuclear genome sequence for the plant pathogen, Ceratocystis fimbriata.</title>
        <authorList>
            <person name="Wilken P.M."/>
            <person name="Steenkamp E.T."/>
            <person name="Wingfield M.J."/>
            <person name="de Beer Z.W."/>
            <person name="Wingfield B.D."/>
        </authorList>
    </citation>
    <scope>NUCLEOTIDE SEQUENCE [LARGE SCALE GENOMIC DNA]</scope>
    <source>
        <strain evidence="9 10">CBS 114723</strain>
    </source>
</reference>
<dbReference type="GO" id="GO:0009341">
    <property type="term" value="C:beta-galactosidase complex"/>
    <property type="evidence" value="ECO:0007669"/>
    <property type="project" value="InterPro"/>
</dbReference>
<dbReference type="SMART" id="SM01038">
    <property type="entry name" value="Bgal_small_N"/>
    <property type="match status" value="1"/>
</dbReference>
<dbReference type="SUPFAM" id="SSF49785">
    <property type="entry name" value="Galactose-binding domain-like"/>
    <property type="match status" value="1"/>
</dbReference>
<dbReference type="Gene3D" id="2.60.40.10">
    <property type="entry name" value="Immunoglobulins"/>
    <property type="match status" value="2"/>
</dbReference>
<dbReference type="AlphaFoldDB" id="A0A2C5XFY9"/>
<dbReference type="Pfam" id="PF16353">
    <property type="entry name" value="LacZ_4"/>
    <property type="match status" value="1"/>
</dbReference>
<evidence type="ECO:0000259" key="8">
    <source>
        <dbReference type="SMART" id="SM01038"/>
    </source>
</evidence>
<dbReference type="PROSITE" id="PS00608">
    <property type="entry name" value="GLYCOSYL_HYDROL_F2_2"/>
    <property type="match status" value="1"/>
</dbReference>
<accession>A0A2C5XFY9</accession>
<dbReference type="Pfam" id="PF02837">
    <property type="entry name" value="Glyco_hydro_2_N"/>
    <property type="match status" value="1"/>
</dbReference>
<dbReference type="Pfam" id="PF02929">
    <property type="entry name" value="Bgal_small_N"/>
    <property type="match status" value="1"/>
</dbReference>
<dbReference type="STRING" id="1035309.A0A2C5XFY9"/>
<sequence length="1100" mass="124908">MSHEIPNQKAPCRAKYGNPPAVLSDLKSELLLKSDSSRMKANTHDTFPHVSDWNNLNVLHRNTVSPRPLLFLSEGRHANPQSAFAGSADPGMPAHLFQCLSGLWKFQHSSSPFDKQDAFWDTKYDTSAWDTIQVPGMWQLQGFGKGPQYTNFNYPWPVNPPHVPHDQNECGRYVTEFQITAEASSYSHSIRFEGVDSSFSVWVDGRYVGYSQGSRNPSEFRLTKSQHQPGLHVVAVEVYQRCDGSYLEDQDQWWLSGIFRDVWLLAMPENGPIDIFTKTLFRGQDYTKATLQVQLKFESCAPREVELQLYDDRGVNLLKYQKTEVGRDCNFGGNCYQTIEMTVEDPMLWTAETPHLYMLVISTSDSHISQSIGFRQVSFIDGVFSINGSPIKLRGVNRHEHHIDFGRAVPYENMRRDLMLMKKYHINAIRTSHYPNSSQLYEVADQLGFYVIDEADLECHGFETVSNHPEKYTSDNPEWKAAYVDRAEGMVLRNRNHPCIIMWSLGNESWYGRNHQVMADYIRKVDDTRPIHYEGDQEARTADIMSRMYPHPDDVERFAREPGWEKPLVLCEYAHAMGCGPGAIKEYVELFYKYPRLMGGFVWEWANHEYLMLSSKQGLRMKTSDGKDKIGYGGDFGDDPNDSNFVLDGLCDSFHEPGRGLIEYAKAIEPVQCTGFDGKTVEIINHYDFLTLDDVTCRWSINTEANLSKSPTHHGFAMVPKGIKPHSKGDIVLQNLPLLDGPEEEAYLDLDFQISHPDPNSLQESLTRSIGHGQFKIKDSPKKPEILASLGASVPGLILCERNGRYLDIHAEGYSSWQIDMANGALSSWKLSDSQELFGGPLTIGFYRALTDNDRLSAFGHHWKEKRLHQAKHHMQKVEYSDGLQEVCSVTVTGRFAPPVLDWGIDIITVYSFTFQGVSIKVTGMPRGPVPDSVPRIGLDAVLNDIGRVNWWGRGPSTSYRDMKESQYFGHWEMDMTDPPTDSVLEYPQESSNHTDVRWVTFRTRHNCGGANPRIKASFRALEGASFSAKRLKEEDIDTALHRHELEEKVTKETHVRLDWAHNGVGTGSCGPATLPQYQLRISEGVMFEFSVDLIGLKDT</sequence>
<evidence type="ECO:0000313" key="9">
    <source>
        <dbReference type="EMBL" id="PHH55210.1"/>
    </source>
</evidence>
<dbReference type="InterPro" id="IPR011013">
    <property type="entry name" value="Gal_mutarotase_sf_dom"/>
</dbReference>
<evidence type="ECO:0000256" key="7">
    <source>
        <dbReference type="RuleBase" id="RU361154"/>
    </source>
</evidence>
<dbReference type="SUPFAM" id="SSF51445">
    <property type="entry name" value="(Trans)glycosidases"/>
    <property type="match status" value="1"/>
</dbReference>
<dbReference type="SUPFAM" id="SSF49303">
    <property type="entry name" value="beta-Galactosidase/glucuronidase domain"/>
    <property type="match status" value="2"/>
</dbReference>
<evidence type="ECO:0000256" key="6">
    <source>
        <dbReference type="ARBA" id="ARBA00032230"/>
    </source>
</evidence>
<dbReference type="InterPro" id="IPR006102">
    <property type="entry name" value="Ig-like_GH2"/>
</dbReference>
<dbReference type="GO" id="GO:0005990">
    <property type="term" value="P:lactose catabolic process"/>
    <property type="evidence" value="ECO:0007669"/>
    <property type="project" value="TreeGrafter"/>
</dbReference>
<evidence type="ECO:0000313" key="10">
    <source>
        <dbReference type="Proteomes" id="UP000222788"/>
    </source>
</evidence>
<dbReference type="Proteomes" id="UP000222788">
    <property type="component" value="Unassembled WGS sequence"/>
</dbReference>
<dbReference type="Pfam" id="PF00703">
    <property type="entry name" value="Glyco_hydro_2"/>
    <property type="match status" value="1"/>
</dbReference>
<dbReference type="InterPro" id="IPR006104">
    <property type="entry name" value="Glyco_hydro_2_N"/>
</dbReference>
<dbReference type="InterPro" id="IPR023232">
    <property type="entry name" value="Glyco_hydro_2_AS"/>
</dbReference>
<evidence type="ECO:0000256" key="2">
    <source>
        <dbReference type="ARBA" id="ARBA00007401"/>
    </source>
</evidence>
<keyword evidence="4 7" id="KW-0378">Hydrolase</keyword>
<evidence type="ECO:0000256" key="4">
    <source>
        <dbReference type="ARBA" id="ARBA00022801"/>
    </source>
</evidence>
<dbReference type="InterPro" id="IPR006103">
    <property type="entry name" value="Glyco_hydro_2_cat"/>
</dbReference>
<dbReference type="PANTHER" id="PTHR46323">
    <property type="entry name" value="BETA-GALACTOSIDASE"/>
    <property type="match status" value="1"/>
</dbReference>
<keyword evidence="10" id="KW-1185">Reference proteome</keyword>
<dbReference type="Gene3D" id="3.20.20.80">
    <property type="entry name" value="Glycosidases"/>
    <property type="match status" value="1"/>
</dbReference>